<dbReference type="PANTHER" id="PTHR10283:SF92">
    <property type="entry name" value="LOW-AFFINITY PHOSPHATE TRANSPORTER PHO91"/>
    <property type="match status" value="1"/>
</dbReference>
<evidence type="ECO:0000256" key="1">
    <source>
        <dbReference type="ARBA" id="ARBA00004141"/>
    </source>
</evidence>
<feature type="transmembrane region" description="Helical" evidence="6">
    <location>
        <begin position="54"/>
        <end position="73"/>
    </location>
</feature>
<feature type="transmembrane region" description="Helical" evidence="6">
    <location>
        <begin position="111"/>
        <end position="128"/>
    </location>
</feature>
<feature type="transmembrane region" description="Helical" evidence="6">
    <location>
        <begin position="214"/>
        <end position="240"/>
    </location>
</feature>
<evidence type="ECO:0000313" key="9">
    <source>
        <dbReference type="Proteomes" id="UP000324285"/>
    </source>
</evidence>
<keyword evidence="5 6" id="KW-0472">Membrane</keyword>
<dbReference type="Pfam" id="PF03600">
    <property type="entry name" value="CitMHS"/>
    <property type="match status" value="1"/>
</dbReference>
<proteinExistence type="predicted"/>
<dbReference type="InterPro" id="IPR004680">
    <property type="entry name" value="Cit_transptr-like_dom"/>
</dbReference>
<dbReference type="GO" id="GO:0005886">
    <property type="term" value="C:plasma membrane"/>
    <property type="evidence" value="ECO:0007669"/>
    <property type="project" value="TreeGrafter"/>
</dbReference>
<evidence type="ECO:0000256" key="4">
    <source>
        <dbReference type="ARBA" id="ARBA00022989"/>
    </source>
</evidence>
<feature type="transmembrane region" description="Helical" evidence="6">
    <location>
        <begin position="85"/>
        <end position="105"/>
    </location>
</feature>
<feature type="domain" description="Citrate transporter-like" evidence="7">
    <location>
        <begin position="14"/>
        <end position="308"/>
    </location>
</feature>
<evidence type="ECO:0000256" key="6">
    <source>
        <dbReference type="SAM" id="Phobius"/>
    </source>
</evidence>
<gene>
    <name evidence="8" type="ORF">E4T21_00930</name>
</gene>
<feature type="transmembrane region" description="Helical" evidence="6">
    <location>
        <begin position="181"/>
        <end position="202"/>
    </location>
</feature>
<evidence type="ECO:0000313" key="8">
    <source>
        <dbReference type="EMBL" id="QEM80280.2"/>
    </source>
</evidence>
<keyword evidence="2" id="KW-0813">Transport</keyword>
<feature type="transmembrane region" description="Helical" evidence="6">
    <location>
        <begin position="320"/>
        <end position="339"/>
    </location>
</feature>
<accession>A0A856QK25</accession>
<sequence>MAGRWTLIVFCAALIAWVNLDVSDTAVALLAALALVVPGVVDENLLFQSLGNDIIWLLIAAFVIASVLSRSGIAGRLASRCVARCGRVSSVFWTITLVTASTAFLIPSTSARAAIMLPLFMALAEVIGRPRVTRALSLLFPSVILLSAGASLTGAGAHLVAMDFMAKFSHEEIGFVRWAMLAGPFALLTSLISCALIQWLFLSREDRSAPLGELAIPGPAASASTPAVIAIMVLTIGLWITSPLHGQSMAIIALVSALALSTPAVSGVSLKTALKDVEWGLLLFMASTLMLGQALMTSGAITYITEHVLARMLTGPQRPAAWLVITLTALIASLAHLLITSRTARASVLIPAVAFPLAATGVNPVTLMLVITLGTGFCQTLPVSAKPVALFSSAVEGGFEKPDLLRLATILLPIFMGLLIVLAIFIWPLLGLPVDSDWMGPVSMENR</sequence>
<comment type="subcellular location">
    <subcellularLocation>
        <location evidence="1">Membrane</location>
        <topology evidence="1">Multi-pass membrane protein</topology>
    </subcellularLocation>
</comment>
<feature type="transmembrane region" description="Helical" evidence="6">
    <location>
        <begin position="282"/>
        <end position="305"/>
    </location>
</feature>
<evidence type="ECO:0000256" key="3">
    <source>
        <dbReference type="ARBA" id="ARBA00022692"/>
    </source>
</evidence>
<feature type="transmembrane region" description="Helical" evidence="6">
    <location>
        <begin position="135"/>
        <end position="161"/>
    </location>
</feature>
<evidence type="ECO:0000259" key="7">
    <source>
        <dbReference type="Pfam" id="PF03600"/>
    </source>
</evidence>
<evidence type="ECO:0000256" key="2">
    <source>
        <dbReference type="ARBA" id="ARBA00022448"/>
    </source>
</evidence>
<reference evidence="8" key="1">
    <citation type="submission" date="2021-02" db="EMBL/GenBank/DDBJ databases">
        <title>Strain Y2R2, a novel species of the genus Halomonas.</title>
        <authorList>
            <person name="Huang H."/>
        </authorList>
    </citation>
    <scope>NUCLEOTIDE SEQUENCE</scope>
    <source>
        <strain evidence="8">Y2R2</strain>
    </source>
</reference>
<feature type="transmembrane region" description="Helical" evidence="6">
    <location>
        <begin position="246"/>
        <end position="270"/>
    </location>
</feature>
<keyword evidence="3 6" id="KW-0812">Transmembrane</keyword>
<dbReference type="EMBL" id="CP038437">
    <property type="protein sequence ID" value="QEM80280.2"/>
    <property type="molecule type" value="Genomic_DNA"/>
</dbReference>
<keyword evidence="9" id="KW-1185">Reference proteome</keyword>
<keyword evidence="4 6" id="KW-1133">Transmembrane helix</keyword>
<dbReference type="Proteomes" id="UP000324285">
    <property type="component" value="Chromosome"/>
</dbReference>
<dbReference type="KEGG" id="hbh:E4T21_00930"/>
<protein>
    <submittedName>
        <fullName evidence="8">Anion permease</fullName>
    </submittedName>
</protein>
<evidence type="ECO:0000256" key="5">
    <source>
        <dbReference type="ARBA" id="ARBA00023136"/>
    </source>
</evidence>
<dbReference type="AlphaFoldDB" id="A0A856QK25"/>
<dbReference type="GO" id="GO:0005315">
    <property type="term" value="F:phosphate transmembrane transporter activity"/>
    <property type="evidence" value="ECO:0007669"/>
    <property type="project" value="TreeGrafter"/>
</dbReference>
<name>A0A856QK25_9GAMM</name>
<organism evidence="8 9">
    <name type="scientific">Halomonas binhaiensis</name>
    <dbReference type="NCBI Taxonomy" id="2562282"/>
    <lineage>
        <taxon>Bacteria</taxon>
        <taxon>Pseudomonadati</taxon>
        <taxon>Pseudomonadota</taxon>
        <taxon>Gammaproteobacteria</taxon>
        <taxon>Oceanospirillales</taxon>
        <taxon>Halomonadaceae</taxon>
        <taxon>Halomonas</taxon>
    </lineage>
</organism>
<dbReference type="PANTHER" id="PTHR10283">
    <property type="entry name" value="SOLUTE CARRIER FAMILY 13 MEMBER"/>
    <property type="match status" value="1"/>
</dbReference>
<feature type="transmembrane region" description="Helical" evidence="6">
    <location>
        <begin position="410"/>
        <end position="430"/>
    </location>
</feature>